<proteinExistence type="predicted"/>
<reference evidence="4" key="1">
    <citation type="submission" date="2016-11" db="UniProtKB">
        <authorList>
            <consortium name="WormBaseParasite"/>
        </authorList>
    </citation>
    <scope>IDENTIFICATION</scope>
</reference>
<feature type="compositionally biased region" description="Polar residues" evidence="1">
    <location>
        <begin position="253"/>
        <end position="263"/>
    </location>
</feature>
<feature type="region of interest" description="Disordered" evidence="1">
    <location>
        <begin position="117"/>
        <end position="145"/>
    </location>
</feature>
<dbReference type="Pfam" id="PF08337">
    <property type="entry name" value="Plexin_cytopl"/>
    <property type="match status" value="1"/>
</dbReference>
<feature type="region of interest" description="Disordered" evidence="1">
    <location>
        <begin position="243"/>
        <end position="267"/>
    </location>
</feature>
<feature type="region of interest" description="Disordered" evidence="1">
    <location>
        <begin position="283"/>
        <end position="302"/>
    </location>
</feature>
<dbReference type="AlphaFoldDB" id="A0A1I8FCE0"/>
<evidence type="ECO:0000256" key="1">
    <source>
        <dbReference type="SAM" id="MobiDB-lite"/>
    </source>
</evidence>
<feature type="compositionally biased region" description="Polar residues" evidence="1">
    <location>
        <begin position="134"/>
        <end position="145"/>
    </location>
</feature>
<protein>
    <submittedName>
        <fullName evidence="4">Plexin_cytopl domain-containing protein</fullName>
    </submittedName>
</protein>
<keyword evidence="3" id="KW-1185">Reference proteome</keyword>
<organism evidence="3 4">
    <name type="scientific">Macrostomum lignano</name>
    <dbReference type="NCBI Taxonomy" id="282301"/>
    <lineage>
        <taxon>Eukaryota</taxon>
        <taxon>Metazoa</taxon>
        <taxon>Spiralia</taxon>
        <taxon>Lophotrochozoa</taxon>
        <taxon>Platyhelminthes</taxon>
        <taxon>Rhabditophora</taxon>
        <taxon>Macrostomorpha</taxon>
        <taxon>Macrostomida</taxon>
        <taxon>Macrostomidae</taxon>
        <taxon>Macrostomum</taxon>
    </lineage>
</organism>
<name>A0A1I8FCE0_9PLAT</name>
<accession>A0A1I8FCE0</accession>
<dbReference type="WBParaSite" id="maker-unitig_27713-snap-gene-0.2-mRNA-1">
    <property type="protein sequence ID" value="maker-unitig_27713-snap-gene-0.2-mRNA-1"/>
    <property type="gene ID" value="maker-unitig_27713-snap-gene-0.2"/>
</dbReference>
<dbReference type="InterPro" id="IPR013548">
    <property type="entry name" value="Plexin_cytoplasmic_RasGAP_dom"/>
</dbReference>
<dbReference type="Gene3D" id="1.10.506.10">
    <property type="entry name" value="GTPase Activation - p120gap, domain 1"/>
    <property type="match status" value="1"/>
</dbReference>
<evidence type="ECO:0000313" key="3">
    <source>
        <dbReference type="Proteomes" id="UP000095280"/>
    </source>
</evidence>
<sequence>IDFRDRTGSPAASWQRWRALDLPSRCACDCDKHSTQAKLKLLDVRLHSAAMWRRRGRARLPLHEEQVTGPPTCVTTETPTLMHKSHSSKSLIDNGLTPKSPALTPGGGALATVPNQPGGGGLAPRARSKGIPPSTITSRRPYNGSLNVAGAVGQKKSKQADRTASRQCRRSPTCPFFFLLSTKKNLTDNITDLFGAHAPVPSHEPACPWCIKYLFDQLETLPGDTEFTRDAAHIWKSNAPAVLRSRHSPDRSAPSQRGCSSSKRSPDFHPKVEAYYAAVRSGSGSAKNENAGPSFKNSRWTSRSCSPFCRTALLASCIPQSSRPHQPHAEF</sequence>
<dbReference type="InterPro" id="IPR008936">
    <property type="entry name" value="Rho_GTPase_activation_prot"/>
</dbReference>
<evidence type="ECO:0000313" key="4">
    <source>
        <dbReference type="WBParaSite" id="maker-unitig_27713-snap-gene-0.2-mRNA-1"/>
    </source>
</evidence>
<feature type="domain" description="Plexin cytoplasmic RasGAP" evidence="2">
    <location>
        <begin position="154"/>
        <end position="239"/>
    </location>
</feature>
<dbReference type="Proteomes" id="UP000095280">
    <property type="component" value="Unplaced"/>
</dbReference>
<evidence type="ECO:0000259" key="2">
    <source>
        <dbReference type="Pfam" id="PF08337"/>
    </source>
</evidence>
<dbReference type="GO" id="GO:0017154">
    <property type="term" value="F:semaphorin receptor activity"/>
    <property type="evidence" value="ECO:0007669"/>
    <property type="project" value="InterPro"/>
</dbReference>